<sequence>MEGVSPTDVLPGPGTWGPIAELVLPYDPTALAETVRRRRRGLVVRLVSLGISLVVLAAIYAWQWDTISTQGGPYWFFPAVGVTLALVWTAVALVGFLRARKDLRTAPDGIAVRMGRPGVVVGTAFARWPDVETLEVVPGGLGRADRLRLRTTDAQTGLVPLDQVVVAPATLDGTARAYSAGRRGVDLSRLDN</sequence>
<dbReference type="AlphaFoldDB" id="A0A1H2N1X9"/>
<accession>A0A1H2N1X9</accession>
<evidence type="ECO:0000313" key="3">
    <source>
        <dbReference type="Proteomes" id="UP000198825"/>
    </source>
</evidence>
<evidence type="ECO:0000313" key="2">
    <source>
        <dbReference type="EMBL" id="SDU99065.1"/>
    </source>
</evidence>
<evidence type="ECO:0000256" key="1">
    <source>
        <dbReference type="SAM" id="Phobius"/>
    </source>
</evidence>
<reference evidence="3" key="1">
    <citation type="submission" date="2016-10" db="EMBL/GenBank/DDBJ databases">
        <authorList>
            <person name="Varghese N."/>
            <person name="Submissions S."/>
        </authorList>
    </citation>
    <scope>NUCLEOTIDE SEQUENCE [LARGE SCALE GENOMIC DNA]</scope>
    <source>
        <strain evidence="3">DSM 21743</strain>
    </source>
</reference>
<feature type="transmembrane region" description="Helical" evidence="1">
    <location>
        <begin position="74"/>
        <end position="97"/>
    </location>
</feature>
<keyword evidence="1" id="KW-1133">Transmembrane helix</keyword>
<proteinExistence type="predicted"/>
<keyword evidence="3" id="KW-1185">Reference proteome</keyword>
<dbReference type="EMBL" id="LT629799">
    <property type="protein sequence ID" value="SDU99065.1"/>
    <property type="molecule type" value="Genomic_DNA"/>
</dbReference>
<organism evidence="2 3">
    <name type="scientific">Microlunatus sagamiharensis</name>
    <dbReference type="NCBI Taxonomy" id="546874"/>
    <lineage>
        <taxon>Bacteria</taxon>
        <taxon>Bacillati</taxon>
        <taxon>Actinomycetota</taxon>
        <taxon>Actinomycetes</taxon>
        <taxon>Propionibacteriales</taxon>
        <taxon>Propionibacteriaceae</taxon>
        <taxon>Microlunatus</taxon>
    </lineage>
</organism>
<keyword evidence="1" id="KW-0472">Membrane</keyword>
<dbReference type="Proteomes" id="UP000198825">
    <property type="component" value="Chromosome I"/>
</dbReference>
<name>A0A1H2N1X9_9ACTN</name>
<dbReference type="STRING" id="546874.SAMN04488544_3100"/>
<protein>
    <recommendedName>
        <fullName evidence="4">PH domain-containing protein</fullName>
    </recommendedName>
</protein>
<feature type="transmembrane region" description="Helical" evidence="1">
    <location>
        <begin position="42"/>
        <end position="62"/>
    </location>
</feature>
<gene>
    <name evidence="2" type="ORF">SAMN04488544_3100</name>
</gene>
<evidence type="ECO:0008006" key="4">
    <source>
        <dbReference type="Google" id="ProtNLM"/>
    </source>
</evidence>
<keyword evidence="1" id="KW-0812">Transmembrane</keyword>